<evidence type="ECO:0000256" key="1">
    <source>
        <dbReference type="SAM" id="MobiDB-lite"/>
    </source>
</evidence>
<protein>
    <submittedName>
        <fullName evidence="2">Uncharacterized protein</fullName>
    </submittedName>
</protein>
<evidence type="ECO:0000313" key="3">
    <source>
        <dbReference type="Proteomes" id="UP000579153"/>
    </source>
</evidence>
<organism evidence="2 3">
    <name type="scientific">Nonomuraea jabiensis</name>
    <dbReference type="NCBI Taxonomy" id="882448"/>
    <lineage>
        <taxon>Bacteria</taxon>
        <taxon>Bacillati</taxon>
        <taxon>Actinomycetota</taxon>
        <taxon>Actinomycetes</taxon>
        <taxon>Streptosporangiales</taxon>
        <taxon>Streptosporangiaceae</taxon>
        <taxon>Nonomuraea</taxon>
    </lineage>
</organism>
<comment type="caution">
    <text evidence="2">The sequence shown here is derived from an EMBL/GenBank/DDBJ whole genome shotgun (WGS) entry which is preliminary data.</text>
</comment>
<feature type="region of interest" description="Disordered" evidence="1">
    <location>
        <begin position="85"/>
        <end position="172"/>
    </location>
</feature>
<dbReference type="Proteomes" id="UP000579153">
    <property type="component" value="Unassembled WGS sequence"/>
</dbReference>
<dbReference type="EMBL" id="JACHMB010000001">
    <property type="protein sequence ID" value="MBB5781760.1"/>
    <property type="molecule type" value="Genomic_DNA"/>
</dbReference>
<feature type="compositionally biased region" description="Pro residues" evidence="1">
    <location>
        <begin position="111"/>
        <end position="128"/>
    </location>
</feature>
<evidence type="ECO:0000313" key="2">
    <source>
        <dbReference type="EMBL" id="MBB5781760.1"/>
    </source>
</evidence>
<dbReference type="RefSeq" id="WP_221519783.1">
    <property type="nucleotide sequence ID" value="NZ_JACHMB010000001.1"/>
</dbReference>
<sequence>MKTGPLDLREVAASEGINTLRIRYQQYHNGLPVLGSGAQAVADIEQAGVTDVGNTTDGGLAGAPDPARARPFEEVRERVTAVFAGYAGTAQVDRHTLGTSATTAARRCPPRTTPRPPPRCSPRAPRPTGPSTSSTTAASRPATPTSSSRSSSTPSPGTRSGWRCAASTSPPT</sequence>
<keyword evidence="3" id="KW-1185">Reference proteome</keyword>
<proteinExistence type="predicted"/>
<reference evidence="2 3" key="1">
    <citation type="submission" date="2020-08" db="EMBL/GenBank/DDBJ databases">
        <title>Sequencing the genomes of 1000 actinobacteria strains.</title>
        <authorList>
            <person name="Klenk H.-P."/>
        </authorList>
    </citation>
    <scope>NUCLEOTIDE SEQUENCE [LARGE SCALE GENOMIC DNA]</scope>
    <source>
        <strain evidence="2 3">DSM 45507</strain>
    </source>
</reference>
<accession>A0A7W9GDF3</accession>
<feature type="compositionally biased region" description="Low complexity" evidence="1">
    <location>
        <begin position="129"/>
        <end position="161"/>
    </location>
</feature>
<name>A0A7W9GDF3_9ACTN</name>
<gene>
    <name evidence="2" type="ORF">HD596_008516</name>
</gene>
<dbReference type="AlphaFoldDB" id="A0A7W9GDF3"/>